<protein>
    <recommendedName>
        <fullName evidence="2">Resolvase/invertase-type recombinase catalytic domain-containing protein</fullName>
    </recommendedName>
</protein>
<dbReference type="Gene3D" id="1.10.10.60">
    <property type="entry name" value="Homeodomain-like"/>
    <property type="match status" value="1"/>
</dbReference>
<dbReference type="GO" id="GO:0000150">
    <property type="term" value="F:DNA strand exchange activity"/>
    <property type="evidence" value="ECO:0007669"/>
    <property type="project" value="InterPro"/>
</dbReference>
<dbReference type="Proteomes" id="UP000596977">
    <property type="component" value="Unassembled WGS sequence"/>
</dbReference>
<reference evidence="3 4" key="1">
    <citation type="journal article" date="2014" name="Int. J. Syst. Evol. Microbiol.">
        <title>Complete genome sequence of Corynebacterium casei LMG S-19264T (=DSM 44701T), isolated from a smear-ripened cheese.</title>
        <authorList>
            <consortium name="US DOE Joint Genome Institute (JGI-PGF)"/>
            <person name="Walter F."/>
            <person name="Albersmeier A."/>
            <person name="Kalinowski J."/>
            <person name="Ruckert C."/>
        </authorList>
    </citation>
    <scope>NUCLEOTIDE SEQUENCE [LARGE SCALE GENOMIC DNA]</scope>
    <source>
        <strain evidence="3 4">CGMCC 1.15896</strain>
    </source>
</reference>
<evidence type="ECO:0000256" key="1">
    <source>
        <dbReference type="ARBA" id="ARBA00009913"/>
    </source>
</evidence>
<comment type="caution">
    <text evidence="3">The sequence shown here is derived from an EMBL/GenBank/DDBJ whole genome shotgun (WGS) entry which is preliminary data.</text>
</comment>
<proteinExistence type="inferred from homology"/>
<dbReference type="PROSITE" id="PS51736">
    <property type="entry name" value="RECOMBINASES_3"/>
    <property type="match status" value="1"/>
</dbReference>
<dbReference type="SUPFAM" id="SSF46689">
    <property type="entry name" value="Homeodomain-like"/>
    <property type="match status" value="1"/>
</dbReference>
<sequence>MAALAEFERSLISERTKAGMEVARLNGGHLGRRPALTEHQARMAAKAVSKGEAFSVIAKRFGVTPRTLRRYMNCRLNE</sequence>
<dbReference type="Pfam" id="PF02796">
    <property type="entry name" value="HTH_7"/>
    <property type="match status" value="1"/>
</dbReference>
<dbReference type="SUPFAM" id="SSF53041">
    <property type="entry name" value="Resolvase-like"/>
    <property type="match status" value="1"/>
</dbReference>
<name>A0A916RND1_9HYPH</name>
<dbReference type="Pfam" id="PF00239">
    <property type="entry name" value="Resolvase"/>
    <property type="match status" value="1"/>
</dbReference>
<dbReference type="EMBL" id="BMKB01000008">
    <property type="protein sequence ID" value="GGA61673.1"/>
    <property type="molecule type" value="Genomic_DNA"/>
</dbReference>
<evidence type="ECO:0000313" key="4">
    <source>
        <dbReference type="Proteomes" id="UP000596977"/>
    </source>
</evidence>
<evidence type="ECO:0000313" key="3">
    <source>
        <dbReference type="EMBL" id="GGA61673.1"/>
    </source>
</evidence>
<feature type="domain" description="Resolvase/invertase-type recombinase catalytic" evidence="2">
    <location>
        <begin position="1"/>
        <end position="27"/>
    </location>
</feature>
<organism evidence="3 4">
    <name type="scientific">Pelagibacterium lentulum</name>
    <dbReference type="NCBI Taxonomy" id="2029865"/>
    <lineage>
        <taxon>Bacteria</taxon>
        <taxon>Pseudomonadati</taxon>
        <taxon>Pseudomonadota</taxon>
        <taxon>Alphaproteobacteria</taxon>
        <taxon>Hyphomicrobiales</taxon>
        <taxon>Devosiaceae</taxon>
        <taxon>Pelagibacterium</taxon>
    </lineage>
</organism>
<dbReference type="GO" id="GO:0003677">
    <property type="term" value="F:DNA binding"/>
    <property type="evidence" value="ECO:0007669"/>
    <property type="project" value="InterPro"/>
</dbReference>
<accession>A0A916RND1</accession>
<dbReference type="InterPro" id="IPR009057">
    <property type="entry name" value="Homeodomain-like_sf"/>
</dbReference>
<evidence type="ECO:0000259" key="2">
    <source>
        <dbReference type="PROSITE" id="PS51736"/>
    </source>
</evidence>
<gene>
    <name evidence="3" type="ORF">GCM10011499_35000</name>
</gene>
<dbReference type="AlphaFoldDB" id="A0A916RND1"/>
<comment type="similarity">
    <text evidence="1">Belongs to the site-specific recombinase resolvase family.</text>
</comment>
<dbReference type="InterPro" id="IPR036162">
    <property type="entry name" value="Resolvase-like_N_sf"/>
</dbReference>
<dbReference type="InterPro" id="IPR006120">
    <property type="entry name" value="Resolvase_HTH_dom"/>
</dbReference>
<dbReference type="InterPro" id="IPR006119">
    <property type="entry name" value="Resolv_N"/>
</dbReference>
<keyword evidence="4" id="KW-1185">Reference proteome</keyword>
<dbReference type="RefSeq" id="WP_127071552.1">
    <property type="nucleotide sequence ID" value="NZ_BMKB01000008.1"/>
</dbReference>
<dbReference type="OrthoDB" id="9800103at2"/>